<dbReference type="InterPro" id="IPR008422">
    <property type="entry name" value="KN_HD"/>
</dbReference>
<dbReference type="PANTHER" id="PTHR11850">
    <property type="entry name" value="HOMEOBOX PROTEIN TRANSCRIPTION FACTORS"/>
    <property type="match status" value="1"/>
</dbReference>
<dbReference type="Pfam" id="PF05920">
    <property type="entry name" value="Homeobox_KN"/>
    <property type="match status" value="1"/>
</dbReference>
<evidence type="ECO:0000313" key="8">
    <source>
        <dbReference type="Proteomes" id="UP000237438"/>
    </source>
</evidence>
<dbReference type="Gene3D" id="1.10.10.60">
    <property type="entry name" value="Homeodomain-like"/>
    <property type="match status" value="1"/>
</dbReference>
<keyword evidence="1 4" id="KW-0238">DNA-binding</keyword>
<dbReference type="InterPro" id="IPR009057">
    <property type="entry name" value="Homeodomain-like_sf"/>
</dbReference>
<dbReference type="OrthoDB" id="10056939at2759"/>
<dbReference type="EMBL" id="PEDP01000551">
    <property type="protein sequence ID" value="POS85604.1"/>
    <property type="molecule type" value="Genomic_DNA"/>
</dbReference>
<dbReference type="GO" id="GO:0005634">
    <property type="term" value="C:nucleus"/>
    <property type="evidence" value="ECO:0007669"/>
    <property type="project" value="UniProtKB-SubCell"/>
</dbReference>
<dbReference type="Proteomes" id="UP000237438">
    <property type="component" value="Unassembled WGS sequence"/>
</dbReference>
<dbReference type="CDD" id="cd00086">
    <property type="entry name" value="homeodomain"/>
    <property type="match status" value="1"/>
</dbReference>
<evidence type="ECO:0000256" key="3">
    <source>
        <dbReference type="ARBA" id="ARBA00023242"/>
    </source>
</evidence>
<comment type="subcellular location">
    <subcellularLocation>
        <location evidence="4">Nucleus</location>
    </subcellularLocation>
</comment>
<feature type="compositionally biased region" description="Low complexity" evidence="5">
    <location>
        <begin position="134"/>
        <end position="147"/>
    </location>
</feature>
<dbReference type="InterPro" id="IPR001356">
    <property type="entry name" value="HD"/>
</dbReference>
<evidence type="ECO:0000256" key="2">
    <source>
        <dbReference type="ARBA" id="ARBA00023155"/>
    </source>
</evidence>
<dbReference type="GO" id="GO:0003677">
    <property type="term" value="F:DNA binding"/>
    <property type="evidence" value="ECO:0007669"/>
    <property type="project" value="UniProtKB-UniRule"/>
</dbReference>
<keyword evidence="2 4" id="KW-0371">Homeobox</keyword>
<evidence type="ECO:0000259" key="6">
    <source>
        <dbReference type="PROSITE" id="PS50071"/>
    </source>
</evidence>
<keyword evidence="3 4" id="KW-0539">Nucleus</keyword>
<proteinExistence type="predicted"/>
<feature type="region of interest" description="Disordered" evidence="5">
    <location>
        <begin position="123"/>
        <end position="148"/>
    </location>
</feature>
<dbReference type="PROSITE" id="PS50071">
    <property type="entry name" value="HOMEOBOX_2"/>
    <property type="match status" value="1"/>
</dbReference>
<accession>A0A2S4PUD9</accession>
<protein>
    <recommendedName>
        <fullName evidence="6">Homeobox domain-containing protein</fullName>
    </recommendedName>
</protein>
<feature type="region of interest" description="Disordered" evidence="5">
    <location>
        <begin position="216"/>
        <end position="240"/>
    </location>
</feature>
<dbReference type="AlphaFoldDB" id="A0A2S4PUD9"/>
<evidence type="ECO:0000313" key="7">
    <source>
        <dbReference type="EMBL" id="POS85604.1"/>
    </source>
</evidence>
<feature type="domain" description="Homeobox" evidence="6">
    <location>
        <begin position="225"/>
        <end position="291"/>
    </location>
</feature>
<dbReference type="STRING" id="225359.A0A2S4PUD9"/>
<feature type="non-terminal residue" evidence="7">
    <location>
        <position position="314"/>
    </location>
</feature>
<gene>
    <name evidence="7" type="ORF">EPUL_004965</name>
</gene>
<dbReference type="SMART" id="SM00389">
    <property type="entry name" value="HOX"/>
    <property type="match status" value="1"/>
</dbReference>
<dbReference type="InterPro" id="IPR050224">
    <property type="entry name" value="TALE_homeobox"/>
</dbReference>
<feature type="DNA-binding region" description="Homeobox" evidence="4">
    <location>
        <begin position="227"/>
        <end position="292"/>
    </location>
</feature>
<evidence type="ECO:0000256" key="4">
    <source>
        <dbReference type="PROSITE-ProRule" id="PRU00108"/>
    </source>
</evidence>
<dbReference type="SUPFAM" id="SSF46689">
    <property type="entry name" value="Homeodomain-like"/>
    <property type="match status" value="1"/>
</dbReference>
<sequence length="314" mass="36037">MLPSLSTFTKFEDTQRTTGQPLRKYASLEHNEQLPSIFELVPELSEGSPKDYHHPSWHDSYGLRNYQVMNTCTALNSSINSSSKRRRLSIDDEEEMRKSRELMDFRLRDAHPSSVQWGYFQHNYAPTPTPDPSPSSRRSSTFSLTETWTVSPPSNRYTTDLSSPFSRTYTATPRVLNQFSNEASGQNTAIREHSHFPGDSGPGIYVENICHFNNDDSAGARDKENKPRKRRGNLPKDTTDKLRNWFLNHLEHPYPTEDEKQQLMDSTGLQMSALDQISNWYINARRRQLPAITANARAEAEARRHIQNSNNCQG</sequence>
<reference evidence="7 8" key="1">
    <citation type="submission" date="2017-10" db="EMBL/GenBank/DDBJ databases">
        <title>Development of genomic resources for the powdery mildew, Erysiphe pulchra.</title>
        <authorList>
            <person name="Wadl P.A."/>
            <person name="Mack B.M."/>
            <person name="Moore G."/>
            <person name="Beltz S.B."/>
        </authorList>
    </citation>
    <scope>NUCLEOTIDE SEQUENCE [LARGE SCALE GENOMIC DNA]</scope>
    <source>
        <strain evidence="7">Cflorida</strain>
    </source>
</reference>
<evidence type="ECO:0000256" key="5">
    <source>
        <dbReference type="SAM" id="MobiDB-lite"/>
    </source>
</evidence>
<keyword evidence="8" id="KW-1185">Reference proteome</keyword>
<evidence type="ECO:0000256" key="1">
    <source>
        <dbReference type="ARBA" id="ARBA00023125"/>
    </source>
</evidence>
<name>A0A2S4PUD9_9PEZI</name>
<comment type="caution">
    <text evidence="7">The sequence shown here is derived from an EMBL/GenBank/DDBJ whole genome shotgun (WGS) entry which is preliminary data.</text>
</comment>
<dbReference type="GO" id="GO:0006355">
    <property type="term" value="P:regulation of DNA-templated transcription"/>
    <property type="evidence" value="ECO:0007669"/>
    <property type="project" value="InterPro"/>
</dbReference>
<organism evidence="7 8">
    <name type="scientific">Erysiphe pulchra</name>
    <dbReference type="NCBI Taxonomy" id="225359"/>
    <lineage>
        <taxon>Eukaryota</taxon>
        <taxon>Fungi</taxon>
        <taxon>Dikarya</taxon>
        <taxon>Ascomycota</taxon>
        <taxon>Pezizomycotina</taxon>
        <taxon>Leotiomycetes</taxon>
        <taxon>Erysiphales</taxon>
        <taxon>Erysiphaceae</taxon>
        <taxon>Erysiphe</taxon>
    </lineage>
</organism>